<accession>A0A7K1LTI6</accession>
<comment type="caution">
    <text evidence="3">The sequence shown here is derived from an EMBL/GenBank/DDBJ whole genome shotgun (WGS) entry which is preliminary data.</text>
</comment>
<evidence type="ECO:0000313" key="3">
    <source>
        <dbReference type="EMBL" id="MUP43911.1"/>
    </source>
</evidence>
<organism evidence="3 4">
    <name type="scientific">Christiangramia aestuarii</name>
    <dbReference type="NCBI Taxonomy" id="1028746"/>
    <lineage>
        <taxon>Bacteria</taxon>
        <taxon>Pseudomonadati</taxon>
        <taxon>Bacteroidota</taxon>
        <taxon>Flavobacteriia</taxon>
        <taxon>Flavobacteriales</taxon>
        <taxon>Flavobacteriaceae</taxon>
        <taxon>Christiangramia</taxon>
    </lineage>
</organism>
<sequence length="339" mass="39742">MEQNIRKKFIEFLKSKKDFNQNQFIIDYEIPLGTKKYIAADLVIIEPNIREFLAFIEFKSYHSTEVFQTLNEQIKRNRVLQDLRYIPFYLITGDENDFVINKFENDNWIEITKDDFPNYNQLSTNAINRIKFKEREEEINQERDELVRRKNKGIASLISMMIASIAVASGIFFIKNSDIGLFQSPEKSDILLDSLKNKIERNFEKTELLSNRYEKTLILNDSLAKTISNSDNIQFLTLSEKINNLENKDTLLNFRFNQLARIITKDPLNTLELNNLKTELTLSKKDFNTDIEIITRDINSMNQKIEYKYNVIITLLGALLASILVLAIPNLLQWKKSSK</sequence>
<feature type="transmembrane region" description="Helical" evidence="1">
    <location>
        <begin position="153"/>
        <end position="174"/>
    </location>
</feature>
<keyword evidence="1" id="KW-1133">Transmembrane helix</keyword>
<dbReference type="InterPro" id="IPR029464">
    <property type="entry name" value="HSDR_N"/>
</dbReference>
<gene>
    <name evidence="3" type="ORF">FLP08_15125</name>
</gene>
<evidence type="ECO:0000313" key="4">
    <source>
        <dbReference type="Proteomes" id="UP000460416"/>
    </source>
</evidence>
<evidence type="ECO:0000259" key="2">
    <source>
        <dbReference type="Pfam" id="PF13588"/>
    </source>
</evidence>
<feature type="domain" description="Type I restriction enzyme R protein N-terminal" evidence="2">
    <location>
        <begin position="2"/>
        <end position="107"/>
    </location>
</feature>
<dbReference type="AlphaFoldDB" id="A0A7K1LTI6"/>
<keyword evidence="1" id="KW-0472">Membrane</keyword>
<feature type="transmembrane region" description="Helical" evidence="1">
    <location>
        <begin position="309"/>
        <end position="332"/>
    </location>
</feature>
<reference evidence="3 4" key="1">
    <citation type="submission" date="2019-07" db="EMBL/GenBank/DDBJ databases">
        <title>Gramella aestuarii sp. nov., isolated from a tidal flat, and emended description of Gramella echinicola.</title>
        <authorList>
            <person name="Liu L."/>
        </authorList>
    </citation>
    <scope>NUCLEOTIDE SEQUENCE [LARGE SCALE GENOMIC DNA]</scope>
    <source>
        <strain evidence="3 4">BS12</strain>
    </source>
</reference>
<proteinExistence type="predicted"/>
<dbReference type="Proteomes" id="UP000460416">
    <property type="component" value="Unassembled WGS sequence"/>
</dbReference>
<evidence type="ECO:0000256" key="1">
    <source>
        <dbReference type="SAM" id="Phobius"/>
    </source>
</evidence>
<name>A0A7K1LTI6_9FLAO</name>
<keyword evidence="4" id="KW-1185">Reference proteome</keyword>
<dbReference type="EMBL" id="VJVW01000011">
    <property type="protein sequence ID" value="MUP43911.1"/>
    <property type="molecule type" value="Genomic_DNA"/>
</dbReference>
<keyword evidence="1" id="KW-0812">Transmembrane</keyword>
<dbReference type="Pfam" id="PF13588">
    <property type="entry name" value="HSDR_N_2"/>
    <property type="match status" value="1"/>
</dbReference>
<dbReference type="RefSeq" id="WP_156277998.1">
    <property type="nucleotide sequence ID" value="NZ_BAABGI010000008.1"/>
</dbReference>
<protein>
    <submittedName>
        <fullName evidence="3">Type I restriction enzyme HsdR N-terminal domain-containing protein</fullName>
    </submittedName>
</protein>